<dbReference type="PANTHER" id="PTHR45640">
    <property type="entry name" value="HEAT SHOCK PROTEIN HSP-12.2-RELATED"/>
    <property type="match status" value="1"/>
</dbReference>
<dbReference type="CDD" id="cd06526">
    <property type="entry name" value="metazoan_ACD"/>
    <property type="match status" value="1"/>
</dbReference>
<dbReference type="Gene3D" id="2.60.40.790">
    <property type="match status" value="1"/>
</dbReference>
<comment type="similarity">
    <text evidence="2 3">Belongs to the small heat shock protein (HSP20) family.</text>
</comment>
<dbReference type="PANTHER" id="PTHR45640:SF13">
    <property type="entry name" value="HEAT SHOCK PROTEIN 22-RELATED"/>
    <property type="match status" value="1"/>
</dbReference>
<sequence>MFAVIEECPIDDHRHHHRRNQSHRTPREGTLFDELVDPFGFFTARQCPARCAWRNKSAKQSSDKVIDEKGDFSVKMDVSGFKSGDLSVDFRANELTVQGHHEERSEDGGKVERHFVRKYIVPEDLNRDALSCSLSSEGVLSISAPKLTKKSSEARKIPIKFEKTSEKKTAK</sequence>
<gene>
    <name evidence="6" type="ORF">AB6A40_008032</name>
</gene>
<feature type="region of interest" description="Disordered" evidence="4">
    <location>
        <begin position="149"/>
        <end position="171"/>
    </location>
</feature>
<dbReference type="PRINTS" id="PR00299">
    <property type="entry name" value="ACRYSTALLIN"/>
</dbReference>
<protein>
    <recommendedName>
        <fullName evidence="5">SHSP domain-containing protein</fullName>
    </recommendedName>
</protein>
<dbReference type="EMBL" id="JBGFUD010006991">
    <property type="protein sequence ID" value="MFH4981323.1"/>
    <property type="molecule type" value="Genomic_DNA"/>
</dbReference>
<keyword evidence="1" id="KW-0346">Stress response</keyword>
<dbReference type="PROSITE" id="PS01031">
    <property type="entry name" value="SHSP"/>
    <property type="match status" value="1"/>
</dbReference>
<evidence type="ECO:0000313" key="6">
    <source>
        <dbReference type="EMBL" id="MFH4981323.1"/>
    </source>
</evidence>
<evidence type="ECO:0000259" key="5">
    <source>
        <dbReference type="PROSITE" id="PS01031"/>
    </source>
</evidence>
<evidence type="ECO:0000256" key="4">
    <source>
        <dbReference type="SAM" id="MobiDB-lite"/>
    </source>
</evidence>
<organism evidence="6 7">
    <name type="scientific">Gnathostoma spinigerum</name>
    <dbReference type="NCBI Taxonomy" id="75299"/>
    <lineage>
        <taxon>Eukaryota</taxon>
        <taxon>Metazoa</taxon>
        <taxon>Ecdysozoa</taxon>
        <taxon>Nematoda</taxon>
        <taxon>Chromadorea</taxon>
        <taxon>Rhabditida</taxon>
        <taxon>Spirurina</taxon>
        <taxon>Gnathostomatomorpha</taxon>
        <taxon>Gnathostomatoidea</taxon>
        <taxon>Gnathostomatidae</taxon>
        <taxon>Gnathostoma</taxon>
    </lineage>
</organism>
<accession>A0ABD6EMZ5</accession>
<reference evidence="6 7" key="1">
    <citation type="submission" date="2024-08" db="EMBL/GenBank/DDBJ databases">
        <title>Gnathostoma spinigerum genome.</title>
        <authorList>
            <person name="Gonzalez-Bertolin B."/>
            <person name="Monzon S."/>
            <person name="Zaballos A."/>
            <person name="Jimenez P."/>
            <person name="Dekumyoy P."/>
            <person name="Varona S."/>
            <person name="Cuesta I."/>
            <person name="Sumanam S."/>
            <person name="Adisakwattana P."/>
            <person name="Gasser R.B."/>
            <person name="Hernandez-Gonzalez A."/>
            <person name="Young N.D."/>
            <person name="Perteguer M.J."/>
        </authorList>
    </citation>
    <scope>NUCLEOTIDE SEQUENCE [LARGE SCALE GENOMIC DNA]</scope>
    <source>
        <strain evidence="6">AL3</strain>
        <tissue evidence="6">Liver</tissue>
    </source>
</reference>
<evidence type="ECO:0000256" key="1">
    <source>
        <dbReference type="ARBA" id="ARBA00023016"/>
    </source>
</evidence>
<comment type="caution">
    <text evidence="6">The sequence shown here is derived from an EMBL/GenBank/DDBJ whole genome shotgun (WGS) entry which is preliminary data.</text>
</comment>
<dbReference type="InterPro" id="IPR001436">
    <property type="entry name" value="Alpha-crystallin/sHSP_animal"/>
</dbReference>
<dbReference type="AlphaFoldDB" id="A0ABD6EMZ5"/>
<dbReference type="InterPro" id="IPR008978">
    <property type="entry name" value="HSP20-like_chaperone"/>
</dbReference>
<keyword evidence="7" id="KW-1185">Reference proteome</keyword>
<evidence type="ECO:0000313" key="7">
    <source>
        <dbReference type="Proteomes" id="UP001608902"/>
    </source>
</evidence>
<feature type="domain" description="SHSP" evidence="5">
    <location>
        <begin position="54"/>
        <end position="162"/>
    </location>
</feature>
<evidence type="ECO:0000256" key="3">
    <source>
        <dbReference type="RuleBase" id="RU003616"/>
    </source>
</evidence>
<feature type="compositionally biased region" description="Basic and acidic residues" evidence="4">
    <location>
        <begin position="150"/>
        <end position="171"/>
    </location>
</feature>
<name>A0ABD6EMZ5_9BILA</name>
<dbReference type="InterPro" id="IPR002068">
    <property type="entry name" value="A-crystallin/Hsp20_dom"/>
</dbReference>
<dbReference type="Pfam" id="PF00011">
    <property type="entry name" value="HSP20"/>
    <property type="match status" value="1"/>
</dbReference>
<dbReference type="SUPFAM" id="SSF49764">
    <property type="entry name" value="HSP20-like chaperones"/>
    <property type="match status" value="1"/>
</dbReference>
<dbReference type="Proteomes" id="UP001608902">
    <property type="component" value="Unassembled WGS sequence"/>
</dbReference>
<proteinExistence type="inferred from homology"/>
<evidence type="ECO:0000256" key="2">
    <source>
        <dbReference type="PROSITE-ProRule" id="PRU00285"/>
    </source>
</evidence>